<dbReference type="EMBL" id="BMAT01010393">
    <property type="protein sequence ID" value="GFS26091.1"/>
    <property type="molecule type" value="Genomic_DNA"/>
</dbReference>
<evidence type="ECO:0008006" key="3">
    <source>
        <dbReference type="Google" id="ProtNLM"/>
    </source>
</evidence>
<evidence type="ECO:0000313" key="2">
    <source>
        <dbReference type="Proteomes" id="UP000762676"/>
    </source>
</evidence>
<reference evidence="1 2" key="1">
    <citation type="journal article" date="2021" name="Elife">
        <title>Chloroplast acquisition without the gene transfer in kleptoplastic sea slugs, Plakobranchus ocellatus.</title>
        <authorList>
            <person name="Maeda T."/>
            <person name="Takahashi S."/>
            <person name="Yoshida T."/>
            <person name="Shimamura S."/>
            <person name="Takaki Y."/>
            <person name="Nagai Y."/>
            <person name="Toyoda A."/>
            <person name="Suzuki Y."/>
            <person name="Arimoto A."/>
            <person name="Ishii H."/>
            <person name="Satoh N."/>
            <person name="Nishiyama T."/>
            <person name="Hasebe M."/>
            <person name="Maruyama T."/>
            <person name="Minagawa J."/>
            <person name="Obokata J."/>
            <person name="Shigenobu S."/>
        </authorList>
    </citation>
    <scope>NUCLEOTIDE SEQUENCE [LARGE SCALE GENOMIC DNA]</scope>
</reference>
<organism evidence="1 2">
    <name type="scientific">Elysia marginata</name>
    <dbReference type="NCBI Taxonomy" id="1093978"/>
    <lineage>
        <taxon>Eukaryota</taxon>
        <taxon>Metazoa</taxon>
        <taxon>Spiralia</taxon>
        <taxon>Lophotrochozoa</taxon>
        <taxon>Mollusca</taxon>
        <taxon>Gastropoda</taxon>
        <taxon>Heterobranchia</taxon>
        <taxon>Euthyneura</taxon>
        <taxon>Panpulmonata</taxon>
        <taxon>Sacoglossa</taxon>
        <taxon>Placobranchoidea</taxon>
        <taxon>Plakobranchidae</taxon>
        <taxon>Elysia</taxon>
    </lineage>
</organism>
<accession>A0AAV4JZT7</accession>
<comment type="caution">
    <text evidence="1">The sequence shown here is derived from an EMBL/GenBank/DDBJ whole genome shotgun (WGS) entry which is preliminary data.</text>
</comment>
<evidence type="ECO:0000313" key="1">
    <source>
        <dbReference type="EMBL" id="GFS26091.1"/>
    </source>
</evidence>
<sequence>MAADGLTGPVSQSSAVKPTLPMDVITSYVIVAEAQVIRGHMSSRIDKVGDHFCVDTMSCIDKVGDGFCVDTLSCIDKVGDHFCLFKHRSAIDSRSFFSSRSRHRKSHSDFFGPHVLGMFVE</sequence>
<keyword evidence="2" id="KW-1185">Reference proteome</keyword>
<dbReference type="AlphaFoldDB" id="A0AAV4JZT7"/>
<protein>
    <recommendedName>
        <fullName evidence="3">MANSC domain-containing protein</fullName>
    </recommendedName>
</protein>
<proteinExistence type="predicted"/>
<name>A0AAV4JZT7_9GAST</name>
<dbReference type="Proteomes" id="UP000762676">
    <property type="component" value="Unassembled WGS sequence"/>
</dbReference>
<gene>
    <name evidence="1" type="ORF">ElyMa_005202600</name>
</gene>